<comment type="caution">
    <text evidence="1">The sequence shown here is derived from an EMBL/GenBank/DDBJ whole genome shotgun (WGS) entry which is preliminary data.</text>
</comment>
<reference evidence="1 2" key="1">
    <citation type="submission" date="2020-07" db="EMBL/GenBank/DDBJ databases">
        <title>Genomic Encyclopedia of Archaeal and Bacterial Type Strains, Phase II (KMG-II): from individual species to whole genera.</title>
        <authorList>
            <person name="Goeker M."/>
        </authorList>
    </citation>
    <scope>NUCLEOTIDE SEQUENCE [LARGE SCALE GENOMIC DNA]</scope>
    <source>
        <strain evidence="1 2">DSM 21226</strain>
    </source>
</reference>
<protein>
    <submittedName>
        <fullName evidence="1">Uncharacterized protein</fullName>
    </submittedName>
</protein>
<organism evidence="1 2">
    <name type="scientific">Sphaerotilus montanus</name>
    <dbReference type="NCBI Taxonomy" id="522889"/>
    <lineage>
        <taxon>Bacteria</taxon>
        <taxon>Pseudomonadati</taxon>
        <taxon>Pseudomonadota</taxon>
        <taxon>Betaproteobacteria</taxon>
        <taxon>Burkholderiales</taxon>
        <taxon>Sphaerotilaceae</taxon>
        <taxon>Sphaerotilus</taxon>
    </lineage>
</organism>
<name>A0A7Y9U506_9BURK</name>
<dbReference type="AlphaFoldDB" id="A0A7Y9U506"/>
<evidence type="ECO:0000313" key="2">
    <source>
        <dbReference type="Proteomes" id="UP000518288"/>
    </source>
</evidence>
<gene>
    <name evidence="1" type="ORF">BDD16_000152</name>
</gene>
<dbReference type="EMBL" id="JACCFH010000001">
    <property type="protein sequence ID" value="NYG31166.1"/>
    <property type="molecule type" value="Genomic_DNA"/>
</dbReference>
<dbReference type="RefSeq" id="WP_179632139.1">
    <property type="nucleotide sequence ID" value="NZ_JACCPZ010000001.1"/>
</dbReference>
<proteinExistence type="predicted"/>
<accession>A0A7Y9U506</accession>
<keyword evidence="2" id="KW-1185">Reference proteome</keyword>
<dbReference type="Proteomes" id="UP000518288">
    <property type="component" value="Unassembled WGS sequence"/>
</dbReference>
<sequence length="260" mass="28145">MQATRRRAAVAVFSDLLEEAALTEALWLQHESMRGENVSDIIAFVDAVAQRNLLDSASVKRLYNGFYKALRENPDRLPLDPWPSMQAARAAIRPSAPPPPPVAATVAPASAPVINPVAVALAAAQAAAPVQAQVPQEPPVIFGALMRAIVAEVFQHHREALDEVRKDALQRLDASMAAPALRQQFRSGWSRALQHDWQLPGTHADLAELTRVVYMALGDAFGRAGADQVLKRGLDAAEAVPEAKVFSPRRLLATIKGLRI</sequence>
<evidence type="ECO:0000313" key="1">
    <source>
        <dbReference type="EMBL" id="NYG31166.1"/>
    </source>
</evidence>